<dbReference type="InterPro" id="IPR016155">
    <property type="entry name" value="Mopterin_synth/thiamin_S_b"/>
</dbReference>
<organism evidence="1 2">
    <name type="scientific">Hydrogenophaga pseudoflava</name>
    <name type="common">Pseudomonas carboxydoflava</name>
    <dbReference type="NCBI Taxonomy" id="47421"/>
    <lineage>
        <taxon>Bacteria</taxon>
        <taxon>Pseudomonadati</taxon>
        <taxon>Pseudomonadota</taxon>
        <taxon>Betaproteobacteria</taxon>
        <taxon>Burkholderiales</taxon>
        <taxon>Comamonadaceae</taxon>
        <taxon>Hydrogenophaga</taxon>
    </lineage>
</organism>
<name>A0A4P6WTL2_HYDPS</name>
<dbReference type="KEGG" id="hpse:HPF_05620"/>
<gene>
    <name evidence="1" type="primary">thiS</name>
    <name evidence="1" type="ORF">HPF_05620</name>
</gene>
<dbReference type="SUPFAM" id="SSF54285">
    <property type="entry name" value="MoaD/ThiS"/>
    <property type="match status" value="1"/>
</dbReference>
<evidence type="ECO:0000313" key="1">
    <source>
        <dbReference type="EMBL" id="QBM27152.1"/>
    </source>
</evidence>
<reference evidence="1 2" key="1">
    <citation type="submission" date="2019-03" db="EMBL/GenBank/DDBJ databases">
        <authorList>
            <person name="Sebastian G."/>
            <person name="Baumann P."/>
            <person name="Ruckert C."/>
            <person name="Kalinowski J."/>
            <person name="Nebel B."/>
            <person name="Takors R."/>
            <person name="Blombach B."/>
        </authorList>
    </citation>
    <scope>NUCLEOTIDE SEQUENCE [LARGE SCALE GENOMIC DNA]</scope>
    <source>
        <strain evidence="1 2">DSM 1084</strain>
    </source>
</reference>
<sequence length="65" mass="6975">MLTFNDLTLPCPEGLTLAQLLDERSMDPDTIATAVNGAFVPRDQRATTVLQPNDTVLTFQAIVGG</sequence>
<proteinExistence type="predicted"/>
<dbReference type="PANTHER" id="PTHR34472">
    <property type="entry name" value="SULFUR CARRIER PROTEIN THIS"/>
    <property type="match status" value="1"/>
</dbReference>
<dbReference type="CDD" id="cd00565">
    <property type="entry name" value="Ubl_ThiS"/>
    <property type="match status" value="1"/>
</dbReference>
<dbReference type="Proteomes" id="UP000293912">
    <property type="component" value="Chromosome"/>
</dbReference>
<dbReference type="RefSeq" id="WP_066156248.1">
    <property type="nucleotide sequence ID" value="NZ_CP037867.1"/>
</dbReference>
<dbReference type="InterPro" id="IPR010035">
    <property type="entry name" value="Thi_S"/>
</dbReference>
<protein>
    <submittedName>
        <fullName evidence="1">Sulfur carrier protein ThiS</fullName>
    </submittedName>
</protein>
<dbReference type="AlphaFoldDB" id="A0A4P6WTL2"/>
<dbReference type="EMBL" id="CP037867">
    <property type="protein sequence ID" value="QBM27152.1"/>
    <property type="molecule type" value="Genomic_DNA"/>
</dbReference>
<dbReference type="Pfam" id="PF02597">
    <property type="entry name" value="ThiS"/>
    <property type="match status" value="1"/>
</dbReference>
<dbReference type="InterPro" id="IPR012675">
    <property type="entry name" value="Beta-grasp_dom_sf"/>
</dbReference>
<dbReference type="Gene3D" id="3.10.20.30">
    <property type="match status" value="1"/>
</dbReference>
<dbReference type="PANTHER" id="PTHR34472:SF1">
    <property type="entry name" value="SULFUR CARRIER PROTEIN THIS"/>
    <property type="match status" value="1"/>
</dbReference>
<accession>A0A4P6WTL2</accession>
<dbReference type="NCBIfam" id="TIGR01683">
    <property type="entry name" value="thiS"/>
    <property type="match status" value="1"/>
</dbReference>
<evidence type="ECO:0000313" key="2">
    <source>
        <dbReference type="Proteomes" id="UP000293912"/>
    </source>
</evidence>
<keyword evidence="2" id="KW-1185">Reference proteome</keyword>
<dbReference type="InterPro" id="IPR003749">
    <property type="entry name" value="ThiS/MoaD-like"/>
</dbReference>